<dbReference type="EMBL" id="BMAO01002622">
    <property type="protein sequence ID" value="GFQ82057.1"/>
    <property type="molecule type" value="Genomic_DNA"/>
</dbReference>
<protein>
    <submittedName>
        <fullName evidence="2">Uncharacterized protein</fullName>
    </submittedName>
</protein>
<dbReference type="AlphaFoldDB" id="A0A8X6FJN6"/>
<feature type="region of interest" description="Disordered" evidence="1">
    <location>
        <begin position="78"/>
        <end position="121"/>
    </location>
</feature>
<organism evidence="2 3">
    <name type="scientific">Trichonephila clavata</name>
    <name type="common">Joro spider</name>
    <name type="synonym">Nephila clavata</name>
    <dbReference type="NCBI Taxonomy" id="2740835"/>
    <lineage>
        <taxon>Eukaryota</taxon>
        <taxon>Metazoa</taxon>
        <taxon>Ecdysozoa</taxon>
        <taxon>Arthropoda</taxon>
        <taxon>Chelicerata</taxon>
        <taxon>Arachnida</taxon>
        <taxon>Araneae</taxon>
        <taxon>Araneomorphae</taxon>
        <taxon>Entelegynae</taxon>
        <taxon>Araneoidea</taxon>
        <taxon>Nephilidae</taxon>
        <taxon>Trichonephila</taxon>
    </lineage>
</organism>
<accession>A0A8X6FJN6</accession>
<comment type="caution">
    <text evidence="2">The sequence shown here is derived from an EMBL/GenBank/DDBJ whole genome shotgun (WGS) entry which is preliminary data.</text>
</comment>
<keyword evidence="3" id="KW-1185">Reference proteome</keyword>
<reference evidence="2" key="1">
    <citation type="submission" date="2020-07" db="EMBL/GenBank/DDBJ databases">
        <title>Multicomponent nature underlies the extraordinary mechanical properties of spider dragline silk.</title>
        <authorList>
            <person name="Kono N."/>
            <person name="Nakamura H."/>
            <person name="Mori M."/>
            <person name="Yoshida Y."/>
            <person name="Ohtoshi R."/>
            <person name="Malay A.D."/>
            <person name="Moran D.A.P."/>
            <person name="Tomita M."/>
            <person name="Numata K."/>
            <person name="Arakawa K."/>
        </authorList>
    </citation>
    <scope>NUCLEOTIDE SEQUENCE</scope>
</reference>
<name>A0A8X6FJN6_TRICU</name>
<feature type="region of interest" description="Disordered" evidence="1">
    <location>
        <begin position="37"/>
        <end position="66"/>
    </location>
</feature>
<evidence type="ECO:0000313" key="3">
    <source>
        <dbReference type="Proteomes" id="UP000887116"/>
    </source>
</evidence>
<dbReference type="Proteomes" id="UP000887116">
    <property type="component" value="Unassembled WGS sequence"/>
</dbReference>
<evidence type="ECO:0000313" key="2">
    <source>
        <dbReference type="EMBL" id="GFQ82057.1"/>
    </source>
</evidence>
<proteinExistence type="predicted"/>
<sequence>MNFLLRPYIPVWCKSSSLNEQIYLQSRRLLAAKYSPPMHTSEVPYSPPNKPLDYNSTESKSKRDKLSRVLKYHPCQQNKEVHQKSMSQLERQQRTVKEKLFSSTIERKKEQKRGEDLSAGI</sequence>
<feature type="compositionally biased region" description="Basic and acidic residues" evidence="1">
    <location>
        <begin position="91"/>
        <end position="121"/>
    </location>
</feature>
<gene>
    <name evidence="2" type="ORF">TNCT_28061</name>
</gene>
<evidence type="ECO:0000256" key="1">
    <source>
        <dbReference type="SAM" id="MobiDB-lite"/>
    </source>
</evidence>